<protein>
    <recommendedName>
        <fullName evidence="3">Lipoprotein</fullName>
    </recommendedName>
</protein>
<evidence type="ECO:0000313" key="2">
    <source>
        <dbReference type="Proteomes" id="UP001163387"/>
    </source>
</evidence>
<evidence type="ECO:0000313" key="1">
    <source>
        <dbReference type="EMBL" id="BDT03941.1"/>
    </source>
</evidence>
<proteinExistence type="predicted"/>
<accession>A0ABM8BVN4</accession>
<dbReference type="Proteomes" id="UP001163387">
    <property type="component" value="Chromosome"/>
</dbReference>
<evidence type="ECO:0008006" key="3">
    <source>
        <dbReference type="Google" id="ProtNLM"/>
    </source>
</evidence>
<organism evidence="1 2">
    <name type="scientific">Spiroplasma ixodetis</name>
    <dbReference type="NCBI Taxonomy" id="2141"/>
    <lineage>
        <taxon>Bacteria</taxon>
        <taxon>Bacillati</taxon>
        <taxon>Mycoplasmatota</taxon>
        <taxon>Mollicutes</taxon>
        <taxon>Entomoplasmatales</taxon>
        <taxon>Spiroplasmataceae</taxon>
        <taxon>Spiroplasma</taxon>
    </lineage>
</organism>
<dbReference type="RefSeq" id="WP_281747916.1">
    <property type="nucleotide sequence ID" value="NZ_AP026933.1"/>
</dbReference>
<dbReference type="EMBL" id="AP026933">
    <property type="protein sequence ID" value="BDT03941.1"/>
    <property type="molecule type" value="Genomic_DNA"/>
</dbReference>
<keyword evidence="2" id="KW-1185">Reference proteome</keyword>
<name>A0ABM8BVN4_9MOLU</name>
<gene>
    <name evidence="1" type="ORF">SHM_15870</name>
</gene>
<reference evidence="1 2" key="1">
    <citation type="journal article" date="2022" name="Front. Microbiol.">
        <title>Male-killing mechanisms vary between Spiroplasma species.</title>
        <authorList>
            <person name="Arai H."/>
            <person name="Inoue M."/>
            <person name="Kageyama D."/>
        </authorList>
    </citation>
    <scope>NUCLEOTIDE SEQUENCE [LARGE SCALE GENOMIC DNA]</scope>
    <source>
        <strain evidence="2">sHm</strain>
    </source>
</reference>
<sequence length="332" mass="36213">MKNIIKRTPNKKRMYNYEQKIVYIFQKNYLRGKNNMRNMKTLLRLMGAAALTTVAASSVVACGTQTKAPTLDGKYAALLGWYSDENTSTINQELKKDDTAGKESYSISVPAADSTKITATKFNEKLLKAGDGADVDKFKAKDADAAAFLKDLGFTSGSTTAFYKAEEVTSITALSAKVESTEAGKIEAVGTTDFKVAAGTCQINIMDKATGDDAKSVKKYTISTLKKDTLGVPTQIDTLVQSAKLDLTKANGFEQGKDVLKSLPWKTKNSKEKNLYNSLVNLFSKDKVSLVWTSDDQGQTVIPKYTAQKVYLTVKFGEVKVTNTLDFGTPKA</sequence>